<name>X1PSR3_9ZZZZ</name>
<organism evidence="2">
    <name type="scientific">marine sediment metagenome</name>
    <dbReference type="NCBI Taxonomy" id="412755"/>
    <lineage>
        <taxon>unclassified sequences</taxon>
        <taxon>metagenomes</taxon>
        <taxon>ecological metagenomes</taxon>
    </lineage>
</organism>
<evidence type="ECO:0000256" key="1">
    <source>
        <dbReference type="SAM" id="MobiDB-lite"/>
    </source>
</evidence>
<accession>X1PSR3</accession>
<gene>
    <name evidence="2" type="ORF">S06H3_45524</name>
</gene>
<protein>
    <submittedName>
        <fullName evidence="2">Uncharacterized protein</fullName>
    </submittedName>
</protein>
<evidence type="ECO:0000313" key="2">
    <source>
        <dbReference type="EMBL" id="GAI33904.1"/>
    </source>
</evidence>
<feature type="region of interest" description="Disordered" evidence="1">
    <location>
        <begin position="66"/>
        <end position="100"/>
    </location>
</feature>
<feature type="non-terminal residue" evidence="2">
    <location>
        <position position="143"/>
    </location>
</feature>
<dbReference type="EMBL" id="BARV01028435">
    <property type="protein sequence ID" value="GAI33904.1"/>
    <property type="molecule type" value="Genomic_DNA"/>
</dbReference>
<proteinExistence type="predicted"/>
<reference evidence="2" key="1">
    <citation type="journal article" date="2014" name="Front. Microbiol.">
        <title>High frequency of phylogenetically diverse reductive dehalogenase-homologous genes in deep subseafloor sedimentary metagenomes.</title>
        <authorList>
            <person name="Kawai M."/>
            <person name="Futagami T."/>
            <person name="Toyoda A."/>
            <person name="Takaki Y."/>
            <person name="Nishi S."/>
            <person name="Hori S."/>
            <person name="Arai W."/>
            <person name="Tsubouchi T."/>
            <person name="Morono Y."/>
            <person name="Uchiyama I."/>
            <person name="Ito T."/>
            <person name="Fujiyama A."/>
            <person name="Inagaki F."/>
            <person name="Takami H."/>
        </authorList>
    </citation>
    <scope>NUCLEOTIDE SEQUENCE</scope>
    <source>
        <strain evidence="2">Expedition CK06-06</strain>
    </source>
</reference>
<sequence length="143" mass="15521">MLDDETLKKLHTYAKDRGFDEAAFIREVERSTHDLGMFLDEAIPHAEKLFKESVYKAPKIEKLEVPAKAAGPEAGKGSGGKAPVVPAPTPKPAAATSQKPDLINQYQKGMDEAQKFAATNYKKLLELADGGDYLEFFASAGHG</sequence>
<comment type="caution">
    <text evidence="2">The sequence shown here is derived from an EMBL/GenBank/DDBJ whole genome shotgun (WGS) entry which is preliminary data.</text>
</comment>
<dbReference type="AlphaFoldDB" id="X1PSR3"/>